<protein>
    <submittedName>
        <fullName evidence="1">Uncharacterized protein</fullName>
    </submittedName>
</protein>
<sequence>MAKTIRWRTGIYQGVTTYLFPSRAHPSIGLLVLVPESRDPSRYLPICGRHPPANRLLTTYFLETHRPASFAASERT</sequence>
<dbReference type="Proteomes" id="UP000807342">
    <property type="component" value="Unassembled WGS sequence"/>
</dbReference>
<evidence type="ECO:0000313" key="2">
    <source>
        <dbReference type="Proteomes" id="UP000807342"/>
    </source>
</evidence>
<reference evidence="1" key="1">
    <citation type="submission" date="2020-11" db="EMBL/GenBank/DDBJ databases">
        <authorList>
            <consortium name="DOE Joint Genome Institute"/>
            <person name="Ahrendt S."/>
            <person name="Riley R."/>
            <person name="Andreopoulos W."/>
            <person name="Labutti K."/>
            <person name="Pangilinan J."/>
            <person name="Ruiz-Duenas F.J."/>
            <person name="Barrasa J.M."/>
            <person name="Sanchez-Garcia M."/>
            <person name="Camarero S."/>
            <person name="Miyauchi S."/>
            <person name="Serrano A."/>
            <person name="Linde D."/>
            <person name="Babiker R."/>
            <person name="Drula E."/>
            <person name="Ayuso-Fernandez I."/>
            <person name="Pacheco R."/>
            <person name="Padilla G."/>
            <person name="Ferreira P."/>
            <person name="Barriuso J."/>
            <person name="Kellner H."/>
            <person name="Castanera R."/>
            <person name="Alfaro M."/>
            <person name="Ramirez L."/>
            <person name="Pisabarro A.G."/>
            <person name="Kuo A."/>
            <person name="Tritt A."/>
            <person name="Lipzen A."/>
            <person name="He G."/>
            <person name="Yan M."/>
            <person name="Ng V."/>
            <person name="Cullen D."/>
            <person name="Martin F."/>
            <person name="Rosso M.-N."/>
            <person name="Henrissat B."/>
            <person name="Hibbett D."/>
            <person name="Martinez A.T."/>
            <person name="Grigoriev I.V."/>
        </authorList>
    </citation>
    <scope>NUCLEOTIDE SEQUENCE</scope>
    <source>
        <strain evidence="1">MF-IS2</strain>
    </source>
</reference>
<organism evidence="1 2">
    <name type="scientific">Macrolepiota fuliginosa MF-IS2</name>
    <dbReference type="NCBI Taxonomy" id="1400762"/>
    <lineage>
        <taxon>Eukaryota</taxon>
        <taxon>Fungi</taxon>
        <taxon>Dikarya</taxon>
        <taxon>Basidiomycota</taxon>
        <taxon>Agaricomycotina</taxon>
        <taxon>Agaricomycetes</taxon>
        <taxon>Agaricomycetidae</taxon>
        <taxon>Agaricales</taxon>
        <taxon>Agaricineae</taxon>
        <taxon>Agaricaceae</taxon>
        <taxon>Macrolepiota</taxon>
    </lineage>
</organism>
<accession>A0A9P5XE48</accession>
<evidence type="ECO:0000313" key="1">
    <source>
        <dbReference type="EMBL" id="KAF9449344.1"/>
    </source>
</evidence>
<name>A0A9P5XE48_9AGAR</name>
<dbReference type="AlphaFoldDB" id="A0A9P5XE48"/>
<dbReference type="EMBL" id="MU151133">
    <property type="protein sequence ID" value="KAF9449344.1"/>
    <property type="molecule type" value="Genomic_DNA"/>
</dbReference>
<comment type="caution">
    <text evidence="1">The sequence shown here is derived from an EMBL/GenBank/DDBJ whole genome shotgun (WGS) entry which is preliminary data.</text>
</comment>
<gene>
    <name evidence="1" type="ORF">P691DRAFT_812655</name>
</gene>
<proteinExistence type="predicted"/>
<keyword evidence="2" id="KW-1185">Reference proteome</keyword>